<dbReference type="EMBL" id="SACS01000044">
    <property type="protein sequence ID" value="RVU31223.1"/>
    <property type="molecule type" value="Genomic_DNA"/>
</dbReference>
<gene>
    <name evidence="2" type="ORF">EOE67_20270</name>
</gene>
<protein>
    <recommendedName>
        <fullName evidence="1">HTH merR-type domain-containing protein</fullName>
    </recommendedName>
</protein>
<organism evidence="2 3">
    <name type="scientific">Rheinheimera riviphila</name>
    <dbReference type="NCBI Taxonomy" id="1834037"/>
    <lineage>
        <taxon>Bacteria</taxon>
        <taxon>Pseudomonadati</taxon>
        <taxon>Pseudomonadota</taxon>
        <taxon>Gammaproteobacteria</taxon>
        <taxon>Chromatiales</taxon>
        <taxon>Chromatiaceae</taxon>
        <taxon>Rheinheimera</taxon>
    </lineage>
</organism>
<dbReference type="GO" id="GO:0003677">
    <property type="term" value="F:DNA binding"/>
    <property type="evidence" value="ECO:0007669"/>
    <property type="project" value="InterPro"/>
</dbReference>
<dbReference type="GO" id="GO:0006355">
    <property type="term" value="P:regulation of DNA-templated transcription"/>
    <property type="evidence" value="ECO:0007669"/>
    <property type="project" value="InterPro"/>
</dbReference>
<proteinExistence type="predicted"/>
<keyword evidence="3" id="KW-1185">Reference proteome</keyword>
<dbReference type="OrthoDB" id="6917259at2"/>
<reference evidence="2 3" key="1">
    <citation type="submission" date="2019-01" db="EMBL/GenBank/DDBJ databases">
        <authorList>
            <person name="Chen W.-M."/>
        </authorList>
    </citation>
    <scope>NUCLEOTIDE SEQUENCE [LARGE SCALE GENOMIC DNA]</scope>
    <source>
        <strain evidence="2 3">KYPC3</strain>
    </source>
</reference>
<evidence type="ECO:0000313" key="3">
    <source>
        <dbReference type="Proteomes" id="UP000283077"/>
    </source>
</evidence>
<dbReference type="RefSeq" id="WP_127701419.1">
    <property type="nucleotide sequence ID" value="NZ_SACS01000044.1"/>
</dbReference>
<evidence type="ECO:0000259" key="1">
    <source>
        <dbReference type="Pfam" id="PF13411"/>
    </source>
</evidence>
<evidence type="ECO:0000313" key="2">
    <source>
        <dbReference type="EMBL" id="RVU31223.1"/>
    </source>
</evidence>
<sequence>MHFHQVAYNTNQLCNKKEVMQCAEYYTTAHIYVANWPTKYFELLDYFELNPMSEHRITGLRKCFRDLYDNIFCNEHAGSNAYYLLRKGFNTYVSEFYSGGSLHRSITRLDEDTLNNSSNVCEVELSKIFDCNPSKIKVYVREGLLNATHTLKNGKAMYSRSEAQELKIRLTKCLSIGECAALLEISVYQIRQLLRKNVIQAMLKPSSVNRDWLVEQNQIELLISRLSEGCSKIDPKTTNAHKRFAFAKVDFSSLVERMLNGTVDYYFKPNDTTPFSLRQFVPFFQSSDMPNQEFVTPREATIRLGVNLNAIYDFIKLGYLYSEKRYVNRTPRPVKMIPASSIQNFKHCYLLTKELRDMPVKNVTAVSGPEIDGCCVKIYAYSTGY</sequence>
<accession>A0A437QA34</accession>
<feature type="domain" description="HTH merR-type" evidence="1">
    <location>
        <begin position="124"/>
        <end position="167"/>
    </location>
</feature>
<dbReference type="InterPro" id="IPR000551">
    <property type="entry name" value="MerR-type_HTH_dom"/>
</dbReference>
<dbReference type="Pfam" id="PF13411">
    <property type="entry name" value="MerR_1"/>
    <property type="match status" value="1"/>
</dbReference>
<dbReference type="Proteomes" id="UP000283077">
    <property type="component" value="Unassembled WGS sequence"/>
</dbReference>
<dbReference type="AlphaFoldDB" id="A0A437QA34"/>
<name>A0A437QA34_9GAMM</name>
<comment type="caution">
    <text evidence="2">The sequence shown here is derived from an EMBL/GenBank/DDBJ whole genome shotgun (WGS) entry which is preliminary data.</text>
</comment>